<keyword evidence="2" id="KW-1185">Reference proteome</keyword>
<name>A0ABX7NEN8_9BACT</name>
<reference evidence="1 2" key="1">
    <citation type="submission" date="2021-02" db="EMBL/GenBank/DDBJ databases">
        <title>De Novo genome assembly of isolated myxobacteria.</title>
        <authorList>
            <person name="Stevens D.C."/>
        </authorList>
    </citation>
    <scope>NUCLEOTIDE SEQUENCE [LARGE SCALE GENOMIC DNA]</scope>
    <source>
        <strain evidence="1 2">SCHIC003</strain>
    </source>
</reference>
<dbReference type="Proteomes" id="UP000663090">
    <property type="component" value="Chromosome"/>
</dbReference>
<gene>
    <name evidence="1" type="ORF">JY572_13105</name>
</gene>
<sequence length="235" mass="26653">MLGYQTHSQWRDMSDFVVHFTKPGPPFRDAYQNMMNILGTRTLIPGAQGFGLARKEPQVAERHRAVCFSEIPLDQLGRLVHRRSLYGIGFSKSFILSQGGGPVWYVQYASPAHLALKHQVDGALATPDSRGHPLWSMTPFVDIQGDSSNAPYQYRFDWEREWRVPGLLRFTEYDVAVLFLPEELHSTARGFFEWAVREKAGPGYFCPCLDPLWSASQIAQALERHAQDSVRLKAG</sequence>
<organism evidence="1 2">
    <name type="scientific">Myxococcus landrumensis</name>
    <dbReference type="NCBI Taxonomy" id="2813577"/>
    <lineage>
        <taxon>Bacteria</taxon>
        <taxon>Pseudomonadati</taxon>
        <taxon>Myxococcota</taxon>
        <taxon>Myxococcia</taxon>
        <taxon>Myxococcales</taxon>
        <taxon>Cystobacterineae</taxon>
        <taxon>Myxococcaceae</taxon>
        <taxon>Myxococcus</taxon>
    </lineage>
</organism>
<dbReference type="Pfam" id="PF10899">
    <property type="entry name" value="AbiGi"/>
    <property type="match status" value="1"/>
</dbReference>
<dbReference type="InterPro" id="IPR021223">
    <property type="entry name" value="AbiGi"/>
</dbReference>
<protein>
    <submittedName>
        <fullName evidence="1">Uncharacterized protein</fullName>
    </submittedName>
</protein>
<accession>A0ABX7NEN8</accession>
<evidence type="ECO:0000313" key="2">
    <source>
        <dbReference type="Proteomes" id="UP000663090"/>
    </source>
</evidence>
<evidence type="ECO:0000313" key="1">
    <source>
        <dbReference type="EMBL" id="QSQ16926.1"/>
    </source>
</evidence>
<dbReference type="EMBL" id="CP071091">
    <property type="protein sequence ID" value="QSQ16926.1"/>
    <property type="molecule type" value="Genomic_DNA"/>
</dbReference>
<proteinExistence type="predicted"/>